<evidence type="ECO:0000313" key="2">
    <source>
        <dbReference type="EMBL" id="KAK5918214.1"/>
    </source>
</evidence>
<feature type="compositionally biased region" description="Polar residues" evidence="1">
    <location>
        <begin position="1"/>
        <end position="12"/>
    </location>
</feature>
<evidence type="ECO:0000256" key="1">
    <source>
        <dbReference type="SAM" id="MobiDB-lite"/>
    </source>
</evidence>
<sequence length="92" mass="10038">MPNVNGTTSAISWSPKHSKQRWWRPAPAIKPGQVHGRASSNGTSAPEKIIRILISYTAGRVSALSEETLEALALGRMIHLSWIKPPTFSSMS</sequence>
<keyword evidence="3" id="KW-1185">Reference proteome</keyword>
<reference evidence="2 3" key="1">
    <citation type="journal article" date="2023" name="Mol. Biol. Evol.">
        <title>Genomics of Secondarily Temperate Adaptation in the Only Non-Antarctic Icefish.</title>
        <authorList>
            <person name="Rivera-Colon A.G."/>
            <person name="Rayamajhi N."/>
            <person name="Minhas B.F."/>
            <person name="Madrigal G."/>
            <person name="Bilyk K.T."/>
            <person name="Yoon V."/>
            <person name="Hune M."/>
            <person name="Gregory S."/>
            <person name="Cheng C.H.C."/>
            <person name="Catchen J.M."/>
        </authorList>
    </citation>
    <scope>NUCLEOTIDE SEQUENCE [LARGE SCALE GENOMIC DNA]</scope>
    <source>
        <tissue evidence="2">White muscle</tissue>
    </source>
</reference>
<gene>
    <name evidence="2" type="ORF">CgunFtcFv8_002996</name>
</gene>
<comment type="caution">
    <text evidence="2">The sequence shown here is derived from an EMBL/GenBank/DDBJ whole genome shotgun (WGS) entry which is preliminary data.</text>
</comment>
<dbReference type="EMBL" id="JAURVH010001525">
    <property type="protein sequence ID" value="KAK5918214.1"/>
    <property type="molecule type" value="Genomic_DNA"/>
</dbReference>
<proteinExistence type="predicted"/>
<name>A0AAN8HJ32_CHAGU</name>
<accession>A0AAN8HJ32</accession>
<organism evidence="2 3">
    <name type="scientific">Champsocephalus gunnari</name>
    <name type="common">Mackerel icefish</name>
    <dbReference type="NCBI Taxonomy" id="52237"/>
    <lineage>
        <taxon>Eukaryota</taxon>
        <taxon>Metazoa</taxon>
        <taxon>Chordata</taxon>
        <taxon>Craniata</taxon>
        <taxon>Vertebrata</taxon>
        <taxon>Euteleostomi</taxon>
        <taxon>Actinopterygii</taxon>
        <taxon>Neopterygii</taxon>
        <taxon>Teleostei</taxon>
        <taxon>Neoteleostei</taxon>
        <taxon>Acanthomorphata</taxon>
        <taxon>Eupercaria</taxon>
        <taxon>Perciformes</taxon>
        <taxon>Notothenioidei</taxon>
        <taxon>Channichthyidae</taxon>
        <taxon>Champsocephalus</taxon>
    </lineage>
</organism>
<feature type="region of interest" description="Disordered" evidence="1">
    <location>
        <begin position="1"/>
        <end position="22"/>
    </location>
</feature>
<evidence type="ECO:0000313" key="3">
    <source>
        <dbReference type="Proteomes" id="UP001331515"/>
    </source>
</evidence>
<dbReference type="AlphaFoldDB" id="A0AAN8HJ32"/>
<dbReference type="Proteomes" id="UP001331515">
    <property type="component" value="Unassembled WGS sequence"/>
</dbReference>
<protein>
    <submittedName>
        <fullName evidence="2">Uncharacterized protein</fullName>
    </submittedName>
</protein>